<dbReference type="PANTHER" id="PTHR38682:SF1">
    <property type="entry name" value="V-TYPE ATP SYNTHASE SUBUNIT C"/>
    <property type="match status" value="1"/>
</dbReference>
<keyword evidence="1" id="KW-0813">Transport</keyword>
<comment type="caution">
    <text evidence="3">The sequence shown here is derived from an EMBL/GenBank/DDBJ whole genome shotgun (WGS) entry which is preliminary data.</text>
</comment>
<dbReference type="InterPro" id="IPR036079">
    <property type="entry name" value="ATPase_csu/dsu_sf"/>
</dbReference>
<accession>A0ABR6WX88</accession>
<keyword evidence="2" id="KW-0406">Ion transport</keyword>
<dbReference type="EMBL" id="WJBC01000021">
    <property type="protein sequence ID" value="MBC3805206.1"/>
    <property type="molecule type" value="Genomic_DNA"/>
</dbReference>
<dbReference type="PANTHER" id="PTHR38682">
    <property type="entry name" value="V-TYPE ATP SYNTHASE SUBUNIT C"/>
    <property type="match status" value="1"/>
</dbReference>
<sequence length="333" mass="40205">MKAQKISVQDYRELIKANNLKDVFLFLREHTYYGEFLKKLDQENLHRSEFEVRLNDLKVQETEKLMHYLYGTDRAFFKMLLVRLEVESLRVLIRGIARNGDLESLRGLTVYSQKYTKVPFDRLFRVKDWEEFKKLLLDTDYYRVLEIYKDVSLEQDLVMVEKSLDRYYYDLLKNRLLKLDQKANKDLIEAQQRNFDLLNLVWIYRGKKFYNLSREELIAYSLRGGFEITDKRLSNLVNAKNVEEMKEQLLNSDYAFLFNHTKTIDLYMERRRERYLYYLYLRLFKEGSASLGRAVAYIHLLDFEIADITSIIASKRYKMDAEETKKYLIRSVD</sequence>
<evidence type="ECO:0000313" key="4">
    <source>
        <dbReference type="Proteomes" id="UP000603234"/>
    </source>
</evidence>
<dbReference type="Pfam" id="PF01992">
    <property type="entry name" value="vATP-synt_AC39"/>
    <property type="match status" value="1"/>
</dbReference>
<proteinExistence type="predicted"/>
<dbReference type="Proteomes" id="UP000603234">
    <property type="component" value="Unassembled WGS sequence"/>
</dbReference>
<dbReference type="Gene3D" id="1.10.132.50">
    <property type="entry name" value="ATP synthase (C/AC39) subunit, domain 3"/>
    <property type="match status" value="3"/>
</dbReference>
<evidence type="ECO:0000256" key="1">
    <source>
        <dbReference type="ARBA" id="ARBA00022448"/>
    </source>
</evidence>
<evidence type="ECO:0000256" key="2">
    <source>
        <dbReference type="ARBA" id="ARBA00023065"/>
    </source>
</evidence>
<dbReference type="SUPFAM" id="SSF103486">
    <property type="entry name" value="V-type ATP synthase subunit C"/>
    <property type="match status" value="1"/>
</dbReference>
<keyword evidence="4" id="KW-1185">Reference proteome</keyword>
<reference evidence="3 4" key="1">
    <citation type="journal article" date="2020" name="mSystems">
        <title>Defining Genomic and Predicted Metabolic Features of the Acetobacterium Genus.</title>
        <authorList>
            <person name="Ross D.E."/>
            <person name="Marshall C.W."/>
            <person name="Gulliver D."/>
            <person name="May H.D."/>
            <person name="Norman R.S."/>
        </authorList>
    </citation>
    <scope>NUCLEOTIDE SEQUENCE [LARGE SCALE GENOMIC DNA]</scope>
    <source>
        <strain evidence="3 4">DSM 8238</strain>
    </source>
</reference>
<protein>
    <submittedName>
        <fullName evidence="3">ATPase</fullName>
    </submittedName>
</protein>
<evidence type="ECO:0000313" key="3">
    <source>
        <dbReference type="EMBL" id="MBC3805206.1"/>
    </source>
</evidence>
<name>A0ABR6WX88_9FIRM</name>
<dbReference type="InterPro" id="IPR050873">
    <property type="entry name" value="V-ATPase_V0D/AC39_subunit"/>
</dbReference>
<organism evidence="3 4">
    <name type="scientific">Acetobacterium fimetarium</name>
    <dbReference type="NCBI Taxonomy" id="52691"/>
    <lineage>
        <taxon>Bacteria</taxon>
        <taxon>Bacillati</taxon>
        <taxon>Bacillota</taxon>
        <taxon>Clostridia</taxon>
        <taxon>Eubacteriales</taxon>
        <taxon>Eubacteriaceae</taxon>
        <taxon>Acetobacterium</taxon>
    </lineage>
</organism>
<dbReference type="InterPro" id="IPR002843">
    <property type="entry name" value="ATPase_V0-cplx_csu/dsu"/>
</dbReference>
<gene>
    <name evidence="3" type="ORF">GH808_12320</name>
</gene>
<dbReference type="InterPro" id="IPR044911">
    <property type="entry name" value="V-type_ATPase_csu/dsu_dom_3"/>
</dbReference>